<sequence>MAKVIFMHFDTETDGVYDAKIGEPIVRLAKEKGIPLPEDLKDYSKCLIKVENLADEEPTSYMEDEELDVLVELGAITADEAHQCQQFTISPKIRIAPMMLVKGDILVKPYALS</sequence>
<protein>
    <submittedName>
        <fullName evidence="1">Uncharacterized protein</fullName>
    </submittedName>
</protein>
<accession>A0A5R8Y2R1</accession>
<organism evidence="1 2">
    <name type="scientific">Arcobacter arenosus</name>
    <dbReference type="NCBI Taxonomy" id="2576037"/>
    <lineage>
        <taxon>Bacteria</taxon>
        <taxon>Pseudomonadati</taxon>
        <taxon>Campylobacterota</taxon>
        <taxon>Epsilonproteobacteria</taxon>
        <taxon>Campylobacterales</taxon>
        <taxon>Arcobacteraceae</taxon>
        <taxon>Arcobacter</taxon>
    </lineage>
</organism>
<dbReference type="RefSeq" id="WP_138151952.1">
    <property type="nucleotide sequence ID" value="NZ_CBDDKQ010000002.1"/>
</dbReference>
<dbReference type="EMBL" id="VANU01000002">
    <property type="protein sequence ID" value="TLP39369.1"/>
    <property type="molecule type" value="Genomic_DNA"/>
</dbReference>
<gene>
    <name evidence="1" type="ORF">FDK22_05725</name>
</gene>
<dbReference type="OrthoDB" id="5343947at2"/>
<keyword evidence="2" id="KW-1185">Reference proteome</keyword>
<dbReference type="Proteomes" id="UP000308901">
    <property type="component" value="Unassembled WGS sequence"/>
</dbReference>
<comment type="caution">
    <text evidence="1">The sequence shown here is derived from an EMBL/GenBank/DDBJ whole genome shotgun (WGS) entry which is preliminary data.</text>
</comment>
<dbReference type="AlphaFoldDB" id="A0A5R8Y2R1"/>
<name>A0A5R8Y2R1_9BACT</name>
<reference evidence="1 2" key="1">
    <citation type="submission" date="2019-05" db="EMBL/GenBank/DDBJ databases">
        <title>Arcobacter sp. nov., isolated from sea sediment.</title>
        <authorList>
            <person name="Kim W."/>
        </authorList>
    </citation>
    <scope>NUCLEOTIDE SEQUENCE [LARGE SCALE GENOMIC DNA]</scope>
    <source>
        <strain evidence="1 2">CAU 1517</strain>
    </source>
</reference>
<evidence type="ECO:0000313" key="2">
    <source>
        <dbReference type="Proteomes" id="UP000308901"/>
    </source>
</evidence>
<evidence type="ECO:0000313" key="1">
    <source>
        <dbReference type="EMBL" id="TLP39369.1"/>
    </source>
</evidence>
<proteinExistence type="predicted"/>
<dbReference type="Gene3D" id="3.10.20.30">
    <property type="match status" value="1"/>
</dbReference>
<dbReference type="InterPro" id="IPR012675">
    <property type="entry name" value="Beta-grasp_dom_sf"/>
</dbReference>